<dbReference type="InterPro" id="IPR036873">
    <property type="entry name" value="Rhodanese-like_dom_sf"/>
</dbReference>
<dbReference type="CDD" id="cd01518">
    <property type="entry name" value="RHOD_YceA"/>
    <property type="match status" value="1"/>
</dbReference>
<feature type="region of interest" description="Disordered" evidence="2">
    <location>
        <begin position="1"/>
        <end position="38"/>
    </location>
</feature>
<dbReference type="PANTHER" id="PTHR43268">
    <property type="entry name" value="THIOSULFATE SULFURTRANSFERASE/RHODANESE-LIKE DOMAIN-CONTAINING PROTEIN 2"/>
    <property type="match status" value="1"/>
</dbReference>
<organism evidence="4 5">
    <name type="scientific">Accipiter nisus</name>
    <name type="common">Eurasian sparrowhawk</name>
    <dbReference type="NCBI Taxonomy" id="211598"/>
    <lineage>
        <taxon>Eukaryota</taxon>
        <taxon>Metazoa</taxon>
        <taxon>Chordata</taxon>
        <taxon>Craniata</taxon>
        <taxon>Vertebrata</taxon>
        <taxon>Euteleostomi</taxon>
        <taxon>Archelosauria</taxon>
        <taxon>Archosauria</taxon>
        <taxon>Dinosauria</taxon>
        <taxon>Saurischia</taxon>
        <taxon>Theropoda</taxon>
        <taxon>Coelurosauria</taxon>
        <taxon>Aves</taxon>
        <taxon>Neognathae</taxon>
        <taxon>Neoaves</taxon>
        <taxon>Telluraves</taxon>
        <taxon>Accipitrimorphae</taxon>
        <taxon>Accipitriformes</taxon>
        <taxon>Accipitridae</taxon>
        <taxon>Accipitrinae</taxon>
        <taxon>Accipiter</taxon>
    </lineage>
</organism>
<dbReference type="SMART" id="SM00450">
    <property type="entry name" value="RHOD"/>
    <property type="match status" value="1"/>
</dbReference>
<dbReference type="Pfam" id="PF23949">
    <property type="entry name" value="TSTD2_N"/>
    <property type="match status" value="1"/>
</dbReference>
<feature type="compositionally biased region" description="Low complexity" evidence="2">
    <location>
        <begin position="13"/>
        <end position="22"/>
    </location>
</feature>
<dbReference type="Pfam" id="PF12368">
    <property type="entry name" value="Rhodanese_C"/>
    <property type="match status" value="1"/>
</dbReference>
<dbReference type="Ensembl" id="ENSANIT00000005018.1">
    <property type="protein sequence ID" value="ENSANIP00000004856.1"/>
    <property type="gene ID" value="ENSANIG00000003317.1"/>
</dbReference>
<reference evidence="4" key="1">
    <citation type="submission" date="2025-08" db="UniProtKB">
        <authorList>
            <consortium name="Ensembl"/>
        </authorList>
    </citation>
    <scope>IDENTIFICATION</scope>
</reference>
<dbReference type="InterPro" id="IPR057944">
    <property type="entry name" value="TSTD2_N"/>
</dbReference>
<evidence type="ECO:0000313" key="4">
    <source>
        <dbReference type="Ensembl" id="ENSANIP00000004856.1"/>
    </source>
</evidence>
<dbReference type="InterPro" id="IPR022111">
    <property type="entry name" value="Rhodanese_C"/>
</dbReference>
<dbReference type="FunFam" id="3.40.250.10:FF:000022">
    <property type="entry name" value="Thiosulfate sulfurtransferase/rhodanese-like domain-containing protein 2"/>
    <property type="match status" value="1"/>
</dbReference>
<evidence type="ECO:0000313" key="5">
    <source>
        <dbReference type="Proteomes" id="UP000694541"/>
    </source>
</evidence>
<dbReference type="SUPFAM" id="SSF52821">
    <property type="entry name" value="Rhodanese/Cell cycle control phosphatase"/>
    <property type="match status" value="1"/>
</dbReference>
<evidence type="ECO:0000256" key="1">
    <source>
        <dbReference type="ARBA" id="ARBA00069711"/>
    </source>
</evidence>
<dbReference type="PROSITE" id="PS50206">
    <property type="entry name" value="RHODANESE_3"/>
    <property type="match status" value="1"/>
</dbReference>
<accession>A0A8B9MAX0</accession>
<dbReference type="Gene3D" id="3.30.70.100">
    <property type="match status" value="1"/>
</dbReference>
<proteinExistence type="predicted"/>
<dbReference type="PANTHER" id="PTHR43268:SF6">
    <property type="entry name" value="THIOSULFATE SULFURTRANSFERASE_RHODANESE-LIKE DOMAIN-CONTAINING PROTEIN 2"/>
    <property type="match status" value="1"/>
</dbReference>
<dbReference type="Proteomes" id="UP000694541">
    <property type="component" value="Unplaced"/>
</dbReference>
<dbReference type="Pfam" id="PF00581">
    <property type="entry name" value="Rhodanese"/>
    <property type="match status" value="1"/>
</dbReference>
<dbReference type="Gene3D" id="3.40.250.10">
    <property type="entry name" value="Rhodanese-like domain"/>
    <property type="match status" value="1"/>
</dbReference>
<keyword evidence="5" id="KW-1185">Reference proteome</keyword>
<dbReference type="InterPro" id="IPR001763">
    <property type="entry name" value="Rhodanese-like_dom"/>
</dbReference>
<feature type="compositionally biased region" description="Gly residues" evidence="2">
    <location>
        <begin position="1"/>
        <end position="12"/>
    </location>
</feature>
<dbReference type="InterPro" id="IPR040503">
    <property type="entry name" value="TRHO_N"/>
</dbReference>
<dbReference type="AlphaFoldDB" id="A0A8B9MAX0"/>
<feature type="domain" description="Rhodanese" evidence="3">
    <location>
        <begin position="313"/>
        <end position="408"/>
    </location>
</feature>
<name>A0A8B9MAX0_9AVES</name>
<dbReference type="Pfam" id="PF17773">
    <property type="entry name" value="UPF0176_N"/>
    <property type="match status" value="1"/>
</dbReference>
<protein>
    <recommendedName>
        <fullName evidence="1">Thiosulfate sulfurtransferase/rhodanese-like domain-containing protein 2</fullName>
    </recommendedName>
</protein>
<sequence length="515" mass="56030">MASGAGAPGGTGAESAAGGSRSFRCPRSGAPAGRLPEAGMVPGEAAAAEAVAGRKQRAFARRKAFSLFVKAREVPAAGRCPAGGEGVRWRCCRQAFEELPGIHRHVALQHAGDVGRQAGLTADAGRAAGLPAAEASPSSGPVPVGGADGLNGRSCSAPEITCALPDTSRVSYDDLTSKVGEVLLYYCYCEVKDPEKLCAWQKALCQHLHLTGKVRVASEGINGTVGGSKVATSLYIEVMLSQPLFKDILCQEDFKSSAGGAHCFPDLRVGVFKEIVPMGIDPKIVSYKETGIHLSPQEFHREVEQYLSQASQGQSDTVLLDCRNFYESKIGHFQGCLAPDIRKFSYFPSYVDENLELFKDKRVLMYCTGGIRCERGSAYLRSKAVCREVYQLKGGIHKYLEEFPDGFYRGKLFVFDDRYTICSNEDIISACRYCGTLWDQYKLCSSQHCRQLVLTCPSCHDKGLTACCPVCQEKELKVTSRASGQTLKEECECTRRRPRVPIEHVSQRMLDAGKD</sequence>
<evidence type="ECO:0000259" key="3">
    <source>
        <dbReference type="PROSITE" id="PS50206"/>
    </source>
</evidence>
<dbReference type="InterPro" id="IPR020936">
    <property type="entry name" value="TrhO"/>
</dbReference>
<reference evidence="4" key="2">
    <citation type="submission" date="2025-09" db="UniProtKB">
        <authorList>
            <consortium name="Ensembl"/>
        </authorList>
    </citation>
    <scope>IDENTIFICATION</scope>
</reference>
<evidence type="ECO:0000256" key="2">
    <source>
        <dbReference type="SAM" id="MobiDB-lite"/>
    </source>
</evidence>